<keyword evidence="3" id="KW-0813">Transport</keyword>
<dbReference type="PROSITE" id="PS00211">
    <property type="entry name" value="ABC_TRANSPORTER_1"/>
    <property type="match status" value="1"/>
</dbReference>
<dbReference type="PANTHER" id="PTHR42711">
    <property type="entry name" value="ABC TRANSPORTER ATP-BINDING PROTEIN"/>
    <property type="match status" value="1"/>
</dbReference>
<keyword evidence="6" id="KW-0046">Antibiotic resistance</keyword>
<dbReference type="InterPro" id="IPR003439">
    <property type="entry name" value="ABC_transporter-like_ATP-bd"/>
</dbReference>
<protein>
    <submittedName>
        <fullName evidence="8">ABC transporter, ATP-binding protein</fullName>
    </submittedName>
</protein>
<gene>
    <name evidence="8" type="ORF">HMPREF0281_01553</name>
</gene>
<dbReference type="Proteomes" id="UP000006015">
    <property type="component" value="Unassembled WGS sequence"/>
</dbReference>
<keyword evidence="4" id="KW-0547">Nucleotide-binding</keyword>
<comment type="similarity">
    <text evidence="2">Belongs to the ABC transporter superfamily.</text>
</comment>
<dbReference type="CDD" id="cd03263">
    <property type="entry name" value="ABC_subfamily_A"/>
    <property type="match status" value="1"/>
</dbReference>
<sequence>MPMTNVMAIRETTPYRKPVCAGKIRAMTQTQQVLQVHNLNKTYKTGKSELKAVDSLNFHVNRGEVYGLLGTNGAGKTTTLEIIEGLSSATSGKVAVFGKDPITHRSEIRPEMGIMLQSGGLPSQLTVKETLTMWQGTCSHPLEVEEVLDKVGLGHRQAVRVGVLSGGEQRRLDLACALISNPSLLFLDEPTTGLDPESRRNVWQLLLDLKAHGVTMVLTTHYLEEAEMLCDRIAIMDQGIVAAEGTLDELVAKVSSEIEFTAEQAPSVERATLLSDGTKHLISTDDLVGDTWRVLTWARENGVELRGFSARPATLEKVFLSIADQEIA</sequence>
<evidence type="ECO:0000256" key="1">
    <source>
        <dbReference type="ARBA" id="ARBA00004202"/>
    </source>
</evidence>
<accession>A0ABP2IFZ8</accession>
<dbReference type="InterPro" id="IPR003593">
    <property type="entry name" value="AAA+_ATPase"/>
</dbReference>
<keyword evidence="5 8" id="KW-0067">ATP-binding</keyword>
<evidence type="ECO:0000256" key="2">
    <source>
        <dbReference type="ARBA" id="ARBA00005417"/>
    </source>
</evidence>
<dbReference type="SMART" id="SM00382">
    <property type="entry name" value="AAA"/>
    <property type="match status" value="1"/>
</dbReference>
<dbReference type="InterPro" id="IPR017871">
    <property type="entry name" value="ABC_transporter-like_CS"/>
</dbReference>
<evidence type="ECO:0000256" key="6">
    <source>
        <dbReference type="ARBA" id="ARBA00023251"/>
    </source>
</evidence>
<name>A0ABP2IFZ8_CORAM</name>
<dbReference type="PROSITE" id="PS50893">
    <property type="entry name" value="ABC_TRANSPORTER_2"/>
    <property type="match status" value="1"/>
</dbReference>
<dbReference type="Gene3D" id="3.40.50.300">
    <property type="entry name" value="P-loop containing nucleotide triphosphate hydrolases"/>
    <property type="match status" value="1"/>
</dbReference>
<dbReference type="GO" id="GO:0005524">
    <property type="term" value="F:ATP binding"/>
    <property type="evidence" value="ECO:0007669"/>
    <property type="project" value="UniProtKB-KW"/>
</dbReference>
<evidence type="ECO:0000256" key="5">
    <source>
        <dbReference type="ARBA" id="ARBA00022840"/>
    </source>
</evidence>
<dbReference type="InterPro" id="IPR027417">
    <property type="entry name" value="P-loop_NTPase"/>
</dbReference>
<evidence type="ECO:0000256" key="4">
    <source>
        <dbReference type="ARBA" id="ARBA00022741"/>
    </source>
</evidence>
<evidence type="ECO:0000313" key="8">
    <source>
        <dbReference type="EMBL" id="EFG81380.1"/>
    </source>
</evidence>
<evidence type="ECO:0000259" key="7">
    <source>
        <dbReference type="PROSITE" id="PS50893"/>
    </source>
</evidence>
<proteinExistence type="inferred from homology"/>
<dbReference type="InterPro" id="IPR050763">
    <property type="entry name" value="ABC_transporter_ATP-binding"/>
</dbReference>
<keyword evidence="9" id="KW-1185">Reference proteome</keyword>
<dbReference type="Pfam" id="PF00005">
    <property type="entry name" value="ABC_tran"/>
    <property type="match status" value="1"/>
</dbReference>
<evidence type="ECO:0000256" key="3">
    <source>
        <dbReference type="ARBA" id="ARBA00022448"/>
    </source>
</evidence>
<evidence type="ECO:0000313" key="9">
    <source>
        <dbReference type="Proteomes" id="UP000006015"/>
    </source>
</evidence>
<comment type="caution">
    <text evidence="8">The sequence shown here is derived from an EMBL/GenBank/DDBJ whole genome shotgun (WGS) entry which is preliminary data.</text>
</comment>
<dbReference type="SUPFAM" id="SSF52540">
    <property type="entry name" value="P-loop containing nucleoside triphosphate hydrolases"/>
    <property type="match status" value="1"/>
</dbReference>
<reference evidence="8 9" key="1">
    <citation type="submission" date="2010-04" db="EMBL/GenBank/DDBJ databases">
        <authorList>
            <person name="Weinstock G."/>
            <person name="Sodergren E."/>
            <person name="Clifton S."/>
            <person name="Fulton L."/>
            <person name="Fulton B."/>
            <person name="Courtney L."/>
            <person name="Fronick C."/>
            <person name="Harrison M."/>
            <person name="Strong C."/>
            <person name="Farmer C."/>
            <person name="Delahaunty K."/>
            <person name="Markovic C."/>
            <person name="Hall O."/>
            <person name="Minx P."/>
            <person name="Tomlinson C."/>
            <person name="Mitreva M."/>
            <person name="Hou S."/>
            <person name="Wollam A."/>
            <person name="Pepin K.H."/>
            <person name="Johnson M."/>
            <person name="Bhonagiri V."/>
            <person name="Zhang X."/>
            <person name="Suruliraj S."/>
            <person name="Warren W."/>
            <person name="Chinwalla A."/>
            <person name="Mardis E.R."/>
            <person name="Wilson R.K."/>
        </authorList>
    </citation>
    <scope>NUCLEOTIDE SEQUENCE [LARGE SCALE GENOMIC DNA]</scope>
    <source>
        <strain evidence="8 9">DSM 20306</strain>
    </source>
</reference>
<comment type="subcellular location">
    <subcellularLocation>
        <location evidence="1">Cell membrane</location>
        <topology evidence="1">Peripheral membrane protein</topology>
    </subcellularLocation>
</comment>
<feature type="domain" description="ABC transporter" evidence="7">
    <location>
        <begin position="34"/>
        <end position="263"/>
    </location>
</feature>
<dbReference type="EMBL" id="ADNS01000012">
    <property type="protein sequence ID" value="EFG81380.1"/>
    <property type="molecule type" value="Genomic_DNA"/>
</dbReference>
<dbReference type="PANTHER" id="PTHR42711:SF5">
    <property type="entry name" value="ABC TRANSPORTER ATP-BINDING PROTEIN NATA"/>
    <property type="match status" value="1"/>
</dbReference>
<organism evidence="8 9">
    <name type="scientific">Corynebacterium ammoniagenes DSM 20306</name>
    <dbReference type="NCBI Taxonomy" id="649754"/>
    <lineage>
        <taxon>Bacteria</taxon>
        <taxon>Bacillati</taxon>
        <taxon>Actinomycetota</taxon>
        <taxon>Actinomycetes</taxon>
        <taxon>Mycobacteriales</taxon>
        <taxon>Corynebacteriaceae</taxon>
        <taxon>Corynebacterium</taxon>
    </lineage>
</organism>